<dbReference type="SMART" id="SM00587">
    <property type="entry name" value="CHK"/>
    <property type="match status" value="1"/>
</dbReference>
<dbReference type="VEuPathDB" id="VectorBase:AGAP013142"/>
<feature type="domain" description="CHK kinase-like" evidence="1">
    <location>
        <begin position="133"/>
        <end position="320"/>
    </location>
</feature>
<dbReference type="InterPro" id="IPR015897">
    <property type="entry name" value="CHK_kinase-like"/>
</dbReference>
<dbReference type="InterPro" id="IPR011009">
    <property type="entry name" value="Kinase-like_dom_sf"/>
</dbReference>
<dbReference type="eggNOG" id="ENOG502RZD1">
    <property type="taxonomic scope" value="Eukaryota"/>
</dbReference>
<evidence type="ECO:0000259" key="1">
    <source>
        <dbReference type="SMART" id="SM00587"/>
    </source>
</evidence>
<dbReference type="VEuPathDB" id="VectorBase:AGAMI1_005801"/>
<dbReference type="PhylomeDB" id="F5HJ89"/>
<dbReference type="HOGENOM" id="CLU_010718_0_0_1"/>
<accession>F5HJ89</accession>
<reference evidence="2" key="5">
    <citation type="submission" date="2011-05" db="EMBL/GenBank/DDBJ databases">
        <authorList>
            <consortium name="VectorBase"/>
        </authorList>
    </citation>
    <scope>NUCLEOTIDE SEQUENCE</scope>
    <source>
        <strain evidence="2">PEST</strain>
    </source>
</reference>
<gene>
    <name evidence="2" type="ORF">AgaP_AGAP013142</name>
</gene>
<dbReference type="EMBL" id="AAAB01008844">
    <property type="protein sequence ID" value="EGK96350.1"/>
    <property type="molecule type" value="Genomic_DNA"/>
</dbReference>
<comment type="caution">
    <text evidence="2">The sequence shown here is derived from an EMBL/GenBank/DDBJ whole genome shotgun (WGS) entry which is preliminary data.</text>
</comment>
<dbReference type="AlphaFoldDB" id="F5HJ89"/>
<dbReference type="PANTHER" id="PTHR11012:SF6">
    <property type="entry name" value="CHK DOMAIN OV1-RELATED"/>
    <property type="match status" value="1"/>
</dbReference>
<sequence length="406" mass="46271">MSEASWKTAEFFKDAIVRDLSLECTDSFTITSFEVGKANEKTTGYMSNIYRVLIELKFDKGTAKPTSLSYIVKEKTDTAFGSGLVELMSVFPKESEVYEKLLPAFERLVQHEKETVRFGPKVLKTTTNPDTVIVLEDLSRGLFRMREKSFNLPVTDVKRILEKLAKFHAASVLYVEKNGAFSNLFAEGVISERTIDALHHNESLYSAFVQSLRDRNMAAEYLQPLIKFDGQLLRECCKAQQVHHSELKVLNHGDLHIERVKGSLYLCICTPQLDFQTASYGSPVVDLLFLFATSATELMCDSLEELLQYYHEHLIKTLQHLQYCKSIPTYTELLDQMRRRSVLLLPPLSEAVAITMTGLTEPSDMEMITSEQPEGVALRKLVYNNPAYVALIDRLLPRLYELRLLK</sequence>
<evidence type="ECO:0000313" key="2">
    <source>
        <dbReference type="EMBL" id="EGK96350.1"/>
    </source>
</evidence>
<dbReference type="PaxDb" id="7165-AGAP013142-PA"/>
<reference evidence="2" key="2">
    <citation type="submission" date="2002-03" db="EMBL/GenBank/DDBJ databases">
        <authorList>
            <consortium name="The Anopheles Genome Sequencing Consortium"/>
        </authorList>
    </citation>
    <scope>NUCLEOTIDE SEQUENCE</scope>
    <source>
        <strain evidence="2">PEST</strain>
    </source>
</reference>
<dbReference type="PANTHER" id="PTHR11012">
    <property type="entry name" value="PROTEIN KINASE-LIKE DOMAIN-CONTAINING"/>
    <property type="match status" value="1"/>
</dbReference>
<name>F5HJ89_ANOGA</name>
<reference evidence="2" key="4">
    <citation type="journal article" date="2007" name="Genome Biol.">
        <title>Update of the Anopheles gambiae PEST genome assembly.</title>
        <authorList>
            <person name="Sharakhova M.V."/>
            <person name="Hammond M.P."/>
            <person name="Lobo N.F."/>
            <person name="Krzywinski J."/>
            <person name="Unger M.F."/>
            <person name="Hillenmeyer M.E."/>
            <person name="Bruggner R.V."/>
            <person name="Birney E."/>
            <person name="Collins F.H."/>
        </authorList>
    </citation>
    <scope>NUCLEOTIDE SEQUENCE</scope>
    <source>
        <strain evidence="2">PEST</strain>
    </source>
</reference>
<dbReference type="InterPro" id="IPR004119">
    <property type="entry name" value="EcKL"/>
</dbReference>
<dbReference type="Pfam" id="PF02958">
    <property type="entry name" value="EcKL"/>
    <property type="match status" value="1"/>
</dbReference>
<dbReference type="OMA" id="DYQICKY"/>
<reference evidence="2" key="1">
    <citation type="journal article" date="2002" name="Science">
        <title>The genome sequence of the malaria mosquito Anopheles gambiae.</title>
        <authorList>
            <person name="Holt R.A."/>
            <person name="Subramanian G.M."/>
            <person name="Halpern A."/>
            <person name="Sutton G.G."/>
            <person name="Charlab R."/>
            <person name="Nusskern D.R."/>
            <person name="Wincker P."/>
            <person name="Clark A.G."/>
            <person name="Ribeiro J.M."/>
            <person name="Wides R."/>
            <person name="Salzberg S.L."/>
            <person name="Loftus B."/>
            <person name="Yandell M."/>
            <person name="Majoros W.H."/>
            <person name="Rusch D.B."/>
            <person name="Lai Z."/>
            <person name="Kraft C.L."/>
            <person name="Abril J.F."/>
            <person name="Anthouard V."/>
            <person name="Arensburger P."/>
            <person name="Atkinson P.W."/>
            <person name="Baden H."/>
            <person name="de Berardinis V."/>
            <person name="Baldwin D."/>
            <person name="Benes V."/>
            <person name="Biedler J."/>
            <person name="Blass C."/>
            <person name="Bolanos R."/>
            <person name="Boscus D."/>
            <person name="Barnstead M."/>
            <person name="Cai S."/>
            <person name="Center A."/>
            <person name="Chaturverdi K."/>
            <person name="Christophides G.K."/>
            <person name="Chrystal M.A."/>
            <person name="Clamp M."/>
            <person name="Cravchik A."/>
            <person name="Curwen V."/>
            <person name="Dana A."/>
            <person name="Delcher A."/>
            <person name="Dew I."/>
            <person name="Evans C.A."/>
            <person name="Flanigan M."/>
            <person name="Grundschober-Freimoser A."/>
            <person name="Friedli L."/>
            <person name="Gu Z."/>
            <person name="Guan P."/>
            <person name="Guigo R."/>
            <person name="Hillenmeyer M.E."/>
            <person name="Hladun S.L."/>
            <person name="Hogan J.R."/>
            <person name="Hong Y.S."/>
            <person name="Hoover J."/>
            <person name="Jaillon O."/>
            <person name="Ke Z."/>
            <person name="Kodira C."/>
            <person name="Kokoza E."/>
            <person name="Koutsos A."/>
            <person name="Letunic I."/>
            <person name="Levitsky A."/>
            <person name="Liang Y."/>
            <person name="Lin J.J."/>
            <person name="Lobo N.F."/>
            <person name="Lopez J.R."/>
            <person name="Malek J.A."/>
            <person name="McIntosh T.C."/>
            <person name="Meister S."/>
            <person name="Miller J."/>
            <person name="Mobarry C."/>
            <person name="Mongin E."/>
            <person name="Murphy S.D."/>
            <person name="O'Brochta D.A."/>
            <person name="Pfannkoch C."/>
            <person name="Qi R."/>
            <person name="Regier M.A."/>
            <person name="Remington K."/>
            <person name="Shao H."/>
            <person name="Sharakhova M.V."/>
            <person name="Sitter C.D."/>
            <person name="Shetty J."/>
            <person name="Smith T.J."/>
            <person name="Strong R."/>
            <person name="Sun J."/>
            <person name="Thomasova D."/>
            <person name="Ton L.Q."/>
            <person name="Topalis P."/>
            <person name="Tu Z."/>
            <person name="Unger M.F."/>
            <person name="Walenz B."/>
            <person name="Wang A."/>
            <person name="Wang J."/>
            <person name="Wang M."/>
            <person name="Wang X."/>
            <person name="Woodford K.J."/>
            <person name="Wortman J.R."/>
            <person name="Wu M."/>
            <person name="Yao A."/>
            <person name="Zdobnov E.M."/>
            <person name="Zhang H."/>
            <person name="Zhao Q."/>
            <person name="Zhao S."/>
            <person name="Zhu S.C."/>
            <person name="Zhimulev I."/>
            <person name="Coluzzi M."/>
            <person name="della Torre A."/>
            <person name="Roth C.W."/>
            <person name="Louis C."/>
            <person name="Kalush F."/>
            <person name="Mural R.J."/>
            <person name="Myers E.W."/>
            <person name="Adams M.D."/>
            <person name="Smith H.O."/>
            <person name="Broder S."/>
            <person name="Gardner M.J."/>
            <person name="Fraser C.M."/>
            <person name="Birney E."/>
            <person name="Bork P."/>
            <person name="Brey P.T."/>
            <person name="Venter J.C."/>
            <person name="Weissenbach J."/>
            <person name="Kafatos F.C."/>
            <person name="Collins F.H."/>
            <person name="Hoffman S.L."/>
        </authorList>
    </citation>
    <scope>NUCLEOTIDE SEQUENCE [LARGE SCALE GENOMIC DNA]</scope>
    <source>
        <strain evidence="2">PEST</strain>
    </source>
</reference>
<organism evidence="2">
    <name type="scientific">Anopheles gambiae</name>
    <name type="common">African malaria mosquito</name>
    <dbReference type="NCBI Taxonomy" id="7165"/>
    <lineage>
        <taxon>Eukaryota</taxon>
        <taxon>Metazoa</taxon>
        <taxon>Ecdysozoa</taxon>
        <taxon>Arthropoda</taxon>
        <taxon>Hexapoda</taxon>
        <taxon>Insecta</taxon>
        <taxon>Pterygota</taxon>
        <taxon>Neoptera</taxon>
        <taxon>Endopterygota</taxon>
        <taxon>Diptera</taxon>
        <taxon>Nematocera</taxon>
        <taxon>Culicoidea</taxon>
        <taxon>Culicidae</taxon>
        <taxon>Anophelinae</taxon>
        <taxon>Anopheles</taxon>
    </lineage>
</organism>
<protein>
    <submittedName>
        <fullName evidence="2">AGAP013142-PA</fullName>
    </submittedName>
</protein>
<reference evidence="2" key="3">
    <citation type="journal article" date="2004" name="Trends Parasitol.">
        <title>The Anopheles gambiae genome: an update.</title>
        <authorList>
            <person name="Mongin E."/>
            <person name="Louis C."/>
            <person name="Holt R.A."/>
            <person name="Birney E."/>
            <person name="Collins F.H."/>
        </authorList>
    </citation>
    <scope>NUCLEOTIDE SEQUENCE</scope>
    <source>
        <strain evidence="2">PEST</strain>
    </source>
</reference>
<dbReference type="SUPFAM" id="SSF56112">
    <property type="entry name" value="Protein kinase-like (PK-like)"/>
    <property type="match status" value="1"/>
</dbReference>
<proteinExistence type="predicted"/>